<dbReference type="AlphaFoldDB" id="A0ABC8UWE3"/>
<dbReference type="InterPro" id="IPR001251">
    <property type="entry name" value="CRAL-TRIO_dom"/>
</dbReference>
<gene>
    <name evidence="2" type="ORF">ILEXP_LOCUS55772</name>
</gene>
<protein>
    <recommendedName>
        <fullName evidence="1">CRAL-TRIO domain-containing protein</fullName>
    </recommendedName>
</protein>
<dbReference type="InterPro" id="IPR036865">
    <property type="entry name" value="CRAL-TRIO_dom_sf"/>
</dbReference>
<organism evidence="2 3">
    <name type="scientific">Ilex paraguariensis</name>
    <name type="common">yerba mate</name>
    <dbReference type="NCBI Taxonomy" id="185542"/>
    <lineage>
        <taxon>Eukaryota</taxon>
        <taxon>Viridiplantae</taxon>
        <taxon>Streptophyta</taxon>
        <taxon>Embryophyta</taxon>
        <taxon>Tracheophyta</taxon>
        <taxon>Spermatophyta</taxon>
        <taxon>Magnoliopsida</taxon>
        <taxon>eudicotyledons</taxon>
        <taxon>Gunneridae</taxon>
        <taxon>Pentapetalae</taxon>
        <taxon>asterids</taxon>
        <taxon>campanulids</taxon>
        <taxon>Aquifoliales</taxon>
        <taxon>Aquifoliaceae</taxon>
        <taxon>Ilex</taxon>
    </lineage>
</organism>
<dbReference type="PANTHER" id="PTHR46277">
    <property type="entry name" value="OS03G0850700 PROTEIN"/>
    <property type="match status" value="1"/>
</dbReference>
<dbReference type="SUPFAM" id="SSF52087">
    <property type="entry name" value="CRAL/TRIO domain"/>
    <property type="match status" value="1"/>
</dbReference>
<dbReference type="Gene3D" id="3.40.525.10">
    <property type="entry name" value="CRAL-TRIO lipid binding domain"/>
    <property type="match status" value="1"/>
</dbReference>
<dbReference type="PANTHER" id="PTHR46277:SF19">
    <property type="entry name" value="RANDOM SLUG PROTEIN 5-LIKE"/>
    <property type="match status" value="1"/>
</dbReference>
<dbReference type="SMART" id="SM00516">
    <property type="entry name" value="SEC14"/>
    <property type="match status" value="1"/>
</dbReference>
<dbReference type="Pfam" id="PF00650">
    <property type="entry name" value="CRAL_TRIO"/>
    <property type="match status" value="1"/>
</dbReference>
<feature type="domain" description="CRAL-TRIO" evidence="1">
    <location>
        <begin position="1"/>
        <end position="106"/>
    </location>
</feature>
<dbReference type="PROSITE" id="PS50191">
    <property type="entry name" value="CRAL_TRIO"/>
    <property type="match status" value="1"/>
</dbReference>
<comment type="caution">
    <text evidence="2">The sequence shown here is derived from an EMBL/GenBank/DDBJ whole genome shotgun (WGS) entry which is preliminary data.</text>
</comment>
<proteinExistence type="predicted"/>
<evidence type="ECO:0000259" key="1">
    <source>
        <dbReference type="PROSITE" id="PS50191"/>
    </source>
</evidence>
<evidence type="ECO:0000313" key="2">
    <source>
        <dbReference type="EMBL" id="CAK9185378.1"/>
    </source>
</evidence>
<sequence length="248" mass="28591">MPIGQEKFVVIGDLEGWGYSNSDIRAYLGALTILQDYYPERLGKLLIVHVPYIFMTVWKIVYPFIDNNTKKKIVFVENKRLKSTLLKDIDESQLPEIYGGKMALRRNKNMSTTALASNIISWEMNNTAYLSPPTRVLRLGANDVDLRSYRMSQLTIDLVGAWSRRGSAPKNLEHIQKRCNFYNRNKDSVQKKDPSTTTQRNMKAFPRNKFVEGPKWLPIESQHHGGANLHRGVPQNNGRFQEVSRMFN</sequence>
<evidence type="ECO:0000313" key="3">
    <source>
        <dbReference type="Proteomes" id="UP001642360"/>
    </source>
</evidence>
<name>A0ABC8UWE3_9AQUA</name>
<reference evidence="2 3" key="1">
    <citation type="submission" date="2024-02" db="EMBL/GenBank/DDBJ databases">
        <authorList>
            <person name="Vignale AGUSTIN F."/>
            <person name="Sosa J E."/>
            <person name="Modenutti C."/>
        </authorList>
    </citation>
    <scope>NUCLEOTIDE SEQUENCE [LARGE SCALE GENOMIC DNA]</scope>
</reference>
<dbReference type="CDD" id="cd00170">
    <property type="entry name" value="SEC14"/>
    <property type="match status" value="1"/>
</dbReference>
<dbReference type="Proteomes" id="UP001642360">
    <property type="component" value="Unassembled WGS sequence"/>
</dbReference>
<accession>A0ABC8UWE3</accession>
<keyword evidence="3" id="KW-1185">Reference proteome</keyword>
<dbReference type="EMBL" id="CAUOFW020009279">
    <property type="protein sequence ID" value="CAK9185378.1"/>
    <property type="molecule type" value="Genomic_DNA"/>
</dbReference>